<evidence type="ECO:0000313" key="1">
    <source>
        <dbReference type="EMBL" id="KAK8897690.1"/>
    </source>
</evidence>
<gene>
    <name evidence="1" type="ORF">M9Y10_015655</name>
</gene>
<dbReference type="EMBL" id="JAPFFF010000002">
    <property type="protein sequence ID" value="KAK8897690.1"/>
    <property type="molecule type" value="Genomic_DNA"/>
</dbReference>
<name>A0ABR2L2T2_9EUKA</name>
<proteinExistence type="predicted"/>
<comment type="caution">
    <text evidence="1">The sequence shown here is derived from an EMBL/GenBank/DDBJ whole genome shotgun (WGS) entry which is preliminary data.</text>
</comment>
<protein>
    <submittedName>
        <fullName evidence="1">Uncharacterized protein</fullName>
    </submittedName>
</protein>
<reference evidence="1 2" key="1">
    <citation type="submission" date="2024-04" db="EMBL/GenBank/DDBJ databases">
        <title>Tritrichomonas musculus Genome.</title>
        <authorList>
            <person name="Alves-Ferreira E."/>
            <person name="Grigg M."/>
            <person name="Lorenzi H."/>
            <person name="Galac M."/>
        </authorList>
    </citation>
    <scope>NUCLEOTIDE SEQUENCE [LARGE SCALE GENOMIC DNA]</scope>
    <source>
        <strain evidence="1 2">EAF2021</strain>
    </source>
</reference>
<accession>A0ABR2L2T2</accession>
<keyword evidence="2" id="KW-1185">Reference proteome</keyword>
<sequence>MTEFLWTRQSQCFYVYHDEEEKSKAKPIRIKNYPNGIFASLFDELKGSPVGKGVIQIIRNSSNDSEEKLLPKIVDPSFDNNHRVSQNHENSHISIDFKGKLIKFSKYRLIIGNRSGDWLFKNWTLNEQQKKIVKFYEKTCNYCVV</sequence>
<dbReference type="Proteomes" id="UP001470230">
    <property type="component" value="Unassembled WGS sequence"/>
</dbReference>
<evidence type="ECO:0000313" key="2">
    <source>
        <dbReference type="Proteomes" id="UP001470230"/>
    </source>
</evidence>
<organism evidence="1 2">
    <name type="scientific">Tritrichomonas musculus</name>
    <dbReference type="NCBI Taxonomy" id="1915356"/>
    <lineage>
        <taxon>Eukaryota</taxon>
        <taxon>Metamonada</taxon>
        <taxon>Parabasalia</taxon>
        <taxon>Tritrichomonadida</taxon>
        <taxon>Tritrichomonadidae</taxon>
        <taxon>Tritrichomonas</taxon>
    </lineage>
</organism>